<evidence type="ECO:0000259" key="3">
    <source>
        <dbReference type="PROSITE" id="PS50887"/>
    </source>
</evidence>
<dbReference type="EMBL" id="JAAGWB010000034">
    <property type="protein sequence ID" value="NEN51655.1"/>
    <property type="molecule type" value="Genomic_DNA"/>
</dbReference>
<evidence type="ECO:0000313" key="7">
    <source>
        <dbReference type="Proteomes" id="UP000471152"/>
    </source>
</evidence>
<dbReference type="InterPro" id="IPR029787">
    <property type="entry name" value="Nucleotide_cyclase"/>
</dbReference>
<feature type="transmembrane region" description="Helical" evidence="1">
    <location>
        <begin position="42"/>
        <end position="61"/>
    </location>
</feature>
<evidence type="ECO:0000259" key="2">
    <source>
        <dbReference type="PROSITE" id="PS50112"/>
    </source>
</evidence>
<dbReference type="CDD" id="cd01949">
    <property type="entry name" value="GGDEF"/>
    <property type="match status" value="1"/>
</dbReference>
<name>A0A6P0H8F5_9ACTN</name>
<dbReference type="Pfam" id="PF00990">
    <property type="entry name" value="GGDEF"/>
    <property type="match status" value="1"/>
</dbReference>
<feature type="transmembrane region" description="Helical" evidence="1">
    <location>
        <begin position="9"/>
        <end position="30"/>
    </location>
</feature>
<dbReference type="Pfam" id="PF08448">
    <property type="entry name" value="PAS_4"/>
    <property type="match status" value="1"/>
</dbReference>
<dbReference type="PROSITE" id="PS50112">
    <property type="entry name" value="PAS"/>
    <property type="match status" value="1"/>
</dbReference>
<dbReference type="InterPro" id="IPR013656">
    <property type="entry name" value="PAS_4"/>
</dbReference>
<sequence length="429" mass="45515">MTRAAFPRLAIGMAVLGLVVGAVFPFFAELLGVPPVYAGTPVFRAACLAAGLVLGAANWLLARHVIGTRLRVLADRLGDVAAVAADPVALASGSAPPVTDLAIPVHSADALGAAATAFNALLTALERERRFRSVVHATNDVLALLTDDGRVAFVSDSVTEVLGWTRAELQDRHASDLLYPEDAHLFTEAGAPITNEGEPSRVFLVRVRHAAGGYRHLEVSSSDRRADPDIAALLLTARDVTERLELQRRLAHQATHDDLTGLPNRAALLARGAEMLAGPVRLAVLLMDLDRFKEVNDTLGHSYGDRLLAQIGPRLVPLLREVDLVARLGGDEFAVLLPAVTPEEAAAAAARLRTALAVPFPVDGFVLDVDVSIGVAVGSGPGEIGALLRQADVAMYTAKERQSGVELYDPLSDGHDRGRLRRLGHLQQG</sequence>
<feature type="domain" description="PAS" evidence="2">
    <location>
        <begin position="127"/>
        <end position="182"/>
    </location>
</feature>
<dbReference type="SMART" id="SM00267">
    <property type="entry name" value="GGDEF"/>
    <property type="match status" value="1"/>
</dbReference>
<comment type="caution">
    <text evidence="5">The sequence shown here is derived from an EMBL/GenBank/DDBJ whole genome shotgun (WGS) entry which is preliminary data.</text>
</comment>
<keyword evidence="1" id="KW-1133">Transmembrane helix</keyword>
<dbReference type="PROSITE" id="PS50887">
    <property type="entry name" value="GGDEF"/>
    <property type="match status" value="1"/>
</dbReference>
<dbReference type="NCBIfam" id="TIGR00229">
    <property type="entry name" value="sensory_box"/>
    <property type="match status" value="1"/>
</dbReference>
<dbReference type="Gene3D" id="3.30.450.20">
    <property type="entry name" value="PAS domain"/>
    <property type="match status" value="1"/>
</dbReference>
<proteinExistence type="predicted"/>
<reference evidence="5 7" key="2">
    <citation type="submission" date="2020-02" db="EMBL/GenBank/DDBJ databases">
        <title>The WGS of Modestobacter muralis DSM 100205.</title>
        <authorList>
            <person name="Jiang Z."/>
        </authorList>
    </citation>
    <scope>NUCLEOTIDE SEQUENCE [LARGE SCALE GENOMIC DNA]</scope>
    <source>
        <strain evidence="5 7">DSM 100205</strain>
    </source>
</reference>
<dbReference type="PANTHER" id="PTHR44757">
    <property type="entry name" value="DIGUANYLATE CYCLASE DGCP"/>
    <property type="match status" value="1"/>
</dbReference>
<evidence type="ECO:0000313" key="6">
    <source>
        <dbReference type="Proteomes" id="UP000468828"/>
    </source>
</evidence>
<dbReference type="InterPro" id="IPR000160">
    <property type="entry name" value="GGDEF_dom"/>
</dbReference>
<dbReference type="NCBIfam" id="TIGR00254">
    <property type="entry name" value="GGDEF"/>
    <property type="match status" value="1"/>
</dbReference>
<dbReference type="PANTHER" id="PTHR44757:SF2">
    <property type="entry name" value="BIOFILM ARCHITECTURE MAINTENANCE PROTEIN MBAA"/>
    <property type="match status" value="1"/>
</dbReference>
<keyword evidence="1" id="KW-0472">Membrane</keyword>
<dbReference type="SMART" id="SM00091">
    <property type="entry name" value="PAS"/>
    <property type="match status" value="1"/>
</dbReference>
<dbReference type="Gene3D" id="3.30.70.270">
    <property type="match status" value="1"/>
</dbReference>
<organism evidence="5 7">
    <name type="scientific">Modestobacter muralis</name>
    <dbReference type="NCBI Taxonomy" id="1608614"/>
    <lineage>
        <taxon>Bacteria</taxon>
        <taxon>Bacillati</taxon>
        <taxon>Actinomycetota</taxon>
        <taxon>Actinomycetes</taxon>
        <taxon>Geodermatophilales</taxon>
        <taxon>Geodermatophilaceae</taxon>
        <taxon>Modestobacter</taxon>
    </lineage>
</organism>
<reference evidence="4 6" key="1">
    <citation type="submission" date="2020-01" db="EMBL/GenBank/DDBJ databases">
        <title>the WGS Modestobacter muralis CPCC 204518.</title>
        <authorList>
            <person name="Jiang Z."/>
        </authorList>
    </citation>
    <scope>NUCLEOTIDE SEQUENCE [LARGE SCALE GENOMIC DNA]</scope>
    <source>
        <strain evidence="4 6">DSM 100205</strain>
    </source>
</reference>
<dbReference type="CDD" id="cd00130">
    <property type="entry name" value="PAS"/>
    <property type="match status" value="1"/>
</dbReference>
<dbReference type="RefSeq" id="WP_163611335.1">
    <property type="nucleotide sequence ID" value="NZ_JAAGWB010000034.1"/>
</dbReference>
<dbReference type="InterPro" id="IPR052155">
    <property type="entry name" value="Biofilm_reg_signaling"/>
</dbReference>
<evidence type="ECO:0000313" key="4">
    <source>
        <dbReference type="EMBL" id="NEK94767.1"/>
    </source>
</evidence>
<keyword evidence="1" id="KW-0812">Transmembrane</keyword>
<protein>
    <submittedName>
        <fullName evidence="5">Diguanylate cyclase</fullName>
    </submittedName>
</protein>
<dbReference type="Proteomes" id="UP000468828">
    <property type="component" value="Unassembled WGS sequence"/>
</dbReference>
<evidence type="ECO:0000313" key="5">
    <source>
        <dbReference type="EMBL" id="NEN51655.1"/>
    </source>
</evidence>
<keyword evidence="6" id="KW-1185">Reference proteome</keyword>
<accession>A0A6P0H8F5</accession>
<dbReference type="InterPro" id="IPR043128">
    <property type="entry name" value="Rev_trsase/Diguanyl_cyclase"/>
</dbReference>
<gene>
    <name evidence="5" type="ORF">G3R41_12035</name>
    <name evidence="4" type="ORF">GCU67_11380</name>
</gene>
<dbReference type="SUPFAM" id="SSF55785">
    <property type="entry name" value="PYP-like sensor domain (PAS domain)"/>
    <property type="match status" value="1"/>
</dbReference>
<evidence type="ECO:0000256" key="1">
    <source>
        <dbReference type="SAM" id="Phobius"/>
    </source>
</evidence>
<dbReference type="AlphaFoldDB" id="A0A6P0H8F5"/>
<dbReference type="Proteomes" id="UP000471152">
    <property type="component" value="Unassembled WGS sequence"/>
</dbReference>
<dbReference type="EMBL" id="JAAGWH010000032">
    <property type="protein sequence ID" value="NEK94767.1"/>
    <property type="molecule type" value="Genomic_DNA"/>
</dbReference>
<dbReference type="InterPro" id="IPR000014">
    <property type="entry name" value="PAS"/>
</dbReference>
<dbReference type="SUPFAM" id="SSF55073">
    <property type="entry name" value="Nucleotide cyclase"/>
    <property type="match status" value="1"/>
</dbReference>
<dbReference type="InterPro" id="IPR035965">
    <property type="entry name" value="PAS-like_dom_sf"/>
</dbReference>
<feature type="domain" description="GGDEF" evidence="3">
    <location>
        <begin position="280"/>
        <end position="410"/>
    </location>
</feature>